<evidence type="ECO:0000256" key="1">
    <source>
        <dbReference type="SAM" id="Phobius"/>
    </source>
</evidence>
<feature type="transmembrane region" description="Helical" evidence="1">
    <location>
        <begin position="61"/>
        <end position="79"/>
    </location>
</feature>
<evidence type="ECO:0000313" key="2">
    <source>
        <dbReference type="EMBL" id="PXF22532.1"/>
    </source>
</evidence>
<proteinExistence type="predicted"/>
<feature type="transmembrane region" description="Helical" evidence="1">
    <location>
        <begin position="392"/>
        <end position="409"/>
    </location>
</feature>
<keyword evidence="1" id="KW-0472">Membrane</keyword>
<keyword evidence="1" id="KW-1133">Transmembrane helix</keyword>
<feature type="transmembrane region" description="Helical" evidence="1">
    <location>
        <begin position="91"/>
        <end position="107"/>
    </location>
</feature>
<feature type="transmembrane region" description="Helical" evidence="1">
    <location>
        <begin position="222"/>
        <end position="242"/>
    </location>
</feature>
<feature type="transmembrane region" description="Helical" evidence="1">
    <location>
        <begin position="127"/>
        <end position="145"/>
    </location>
</feature>
<dbReference type="PANTHER" id="PTHR40700">
    <property type="entry name" value="HYPOTHETICAL MEMBRANE PROTEIN, CONSERVED, DUF63 FAMILY"/>
    <property type="match status" value="1"/>
</dbReference>
<feature type="transmembrane region" description="Helical" evidence="1">
    <location>
        <begin position="189"/>
        <end position="210"/>
    </location>
</feature>
<evidence type="ECO:0008006" key="4">
    <source>
        <dbReference type="Google" id="ProtNLM"/>
    </source>
</evidence>
<accession>A0A2V3HUH7</accession>
<dbReference type="AlphaFoldDB" id="A0A2V3HUH7"/>
<feature type="transmembrane region" description="Helical" evidence="1">
    <location>
        <begin position="157"/>
        <end position="177"/>
    </location>
</feature>
<feature type="transmembrane region" description="Helical" evidence="1">
    <location>
        <begin position="360"/>
        <end position="380"/>
    </location>
</feature>
<keyword evidence="1" id="KW-0812">Transmembrane</keyword>
<dbReference type="EMBL" id="PSPG01000001">
    <property type="protein sequence ID" value="PXF22532.1"/>
    <property type="molecule type" value="Genomic_DNA"/>
</dbReference>
<reference evidence="2 3" key="1">
    <citation type="journal article" date="2015" name="Nat. Commun.">
        <title>Genomic and transcriptomic evidence for scavenging of diverse organic compounds by widespread deep-sea archaea.</title>
        <authorList>
            <person name="Li M."/>
            <person name="Baker B.J."/>
            <person name="Anantharaman K."/>
            <person name="Jain S."/>
            <person name="Breier J.A."/>
            <person name="Dick G.J."/>
        </authorList>
    </citation>
    <scope>NUCLEOTIDE SEQUENCE [LARGE SCALE GENOMIC DNA]</scope>
    <source>
        <strain evidence="2">Cayman_51_deep</strain>
    </source>
</reference>
<feature type="transmembrane region" description="Helical" evidence="1">
    <location>
        <begin position="248"/>
        <end position="265"/>
    </location>
</feature>
<evidence type="ECO:0000313" key="3">
    <source>
        <dbReference type="Proteomes" id="UP000248161"/>
    </source>
</evidence>
<name>A0A2V3HUH7_9ARCH</name>
<protein>
    <recommendedName>
        <fullName evidence="4">DUF63 domain-containing protein</fullName>
    </recommendedName>
</protein>
<organism evidence="2 3">
    <name type="scientific">Candidatus Thalassarchaeum betae</name>
    <dbReference type="NCBI Taxonomy" id="2599289"/>
    <lineage>
        <taxon>Archaea</taxon>
        <taxon>Methanobacteriati</taxon>
        <taxon>Thermoplasmatota</taxon>
        <taxon>Candidatus Poseidoniia</taxon>
        <taxon>Candidatus Poseidoniales</taxon>
        <taxon>Candidatus Thalassarchaeaceae</taxon>
        <taxon>Candidatus Thalassarchaeum</taxon>
    </lineage>
</organism>
<dbReference type="PANTHER" id="PTHR40700:SF1">
    <property type="entry name" value="DUF63 DOMAIN-CONTAINING PROTEIN"/>
    <property type="match status" value="1"/>
</dbReference>
<gene>
    <name evidence="2" type="ORF">CXX69_00960</name>
</gene>
<sequence>MYDYEKWATNALLLVGGLLFGGVTLNVLGIENPLTDFLYQYYLDPIIGESSSDVGYNTINTLTYAALLGLFALALAAWLRRLGIDPSDATILALVPYVFWAAFGEVVEDASMFNATLEPYFVSPGIHFQTAVWVVIAGAAGYRIANSGSVAEEELRTRVDSAATLLIGLQLVIYYLSIDSGSLASSEGFNALPMALFGITAFLLPTLLKGCLTSFTPVQRSVCLVGLGGSLVLFGALCSYAATFPDDLTLWPLAVVIGLPAVLAYKMHQIGLPAASELAERGFVAGILPPSMTEDEYEELESPDKDLIESLRNKAVMASPAVYLAVSGQLLDGLATGIGIQEFGYYEKHLLSAEIIKTFGTAYAFTGIKLVLGALIWYVFARLNFEHRQQHLRILIAVVILAVGMAPGLRDVGRLALGV</sequence>
<feature type="transmembrane region" description="Helical" evidence="1">
    <location>
        <begin position="12"/>
        <end position="30"/>
    </location>
</feature>
<dbReference type="Proteomes" id="UP000248161">
    <property type="component" value="Unassembled WGS sequence"/>
</dbReference>
<dbReference type="Pfam" id="PF01889">
    <property type="entry name" value="DUF63"/>
    <property type="match status" value="2"/>
</dbReference>
<dbReference type="InterPro" id="IPR002749">
    <property type="entry name" value="DUF63"/>
</dbReference>
<comment type="caution">
    <text evidence="2">The sequence shown here is derived from an EMBL/GenBank/DDBJ whole genome shotgun (WGS) entry which is preliminary data.</text>
</comment>
<feature type="transmembrane region" description="Helical" evidence="1">
    <location>
        <begin position="321"/>
        <end position="340"/>
    </location>
</feature>